<accession>A0A117I028</accession>
<keyword evidence="7" id="KW-0804">Transcription</keyword>
<dbReference type="Pfam" id="PF01497">
    <property type="entry name" value="Peripla_BP_2"/>
    <property type="match status" value="1"/>
</dbReference>
<dbReference type="GO" id="GO:0030288">
    <property type="term" value="C:outer membrane-bounded periplasmic space"/>
    <property type="evidence" value="ECO:0007669"/>
    <property type="project" value="TreeGrafter"/>
</dbReference>
<feature type="region of interest" description="Disordered" evidence="8">
    <location>
        <begin position="356"/>
        <end position="387"/>
    </location>
</feature>
<evidence type="ECO:0000313" key="11">
    <source>
        <dbReference type="EMBL" id="GAS79967.1"/>
    </source>
</evidence>
<reference evidence="11 12" key="1">
    <citation type="journal article" date="2016" name="Genome Announc.">
        <title>Draft Genome Sequence of Paenibacillus amylolyticus Heshi-A3, Isolated from Fermented Rice Bran in a Japanese Fermented Seafood Dish.</title>
        <authorList>
            <person name="Akuzawa S."/>
            <person name="Nagaoka J."/>
            <person name="Kanekatsu M."/>
            <person name="Kubota E."/>
            <person name="Ohtake R."/>
            <person name="Suzuki T."/>
            <person name="Kanesaki Y."/>
        </authorList>
    </citation>
    <scope>NUCLEOTIDE SEQUENCE [LARGE SCALE GENOMIC DNA]</scope>
    <source>
        <strain evidence="11 12">Heshi-A3</strain>
    </source>
</reference>
<evidence type="ECO:0000259" key="10">
    <source>
        <dbReference type="PROSITE" id="PS50983"/>
    </source>
</evidence>
<keyword evidence="4" id="KW-0732">Signal</keyword>
<dbReference type="PROSITE" id="PS00041">
    <property type="entry name" value="HTH_ARAC_FAMILY_1"/>
    <property type="match status" value="1"/>
</dbReference>
<dbReference type="Gene3D" id="1.10.10.60">
    <property type="entry name" value="Homeodomain-like"/>
    <property type="match status" value="2"/>
</dbReference>
<evidence type="ECO:0000256" key="1">
    <source>
        <dbReference type="ARBA" id="ARBA00004196"/>
    </source>
</evidence>
<dbReference type="AlphaFoldDB" id="A0A117I028"/>
<feature type="compositionally biased region" description="Acidic residues" evidence="8">
    <location>
        <begin position="306"/>
        <end position="320"/>
    </location>
</feature>
<dbReference type="EMBL" id="BCNV01000001">
    <property type="protein sequence ID" value="GAS79967.1"/>
    <property type="molecule type" value="Genomic_DNA"/>
</dbReference>
<dbReference type="InterPro" id="IPR009057">
    <property type="entry name" value="Homeodomain-like_sf"/>
</dbReference>
<evidence type="ECO:0000256" key="3">
    <source>
        <dbReference type="ARBA" id="ARBA00022448"/>
    </source>
</evidence>
<name>A0A117I028_PAEAM</name>
<dbReference type="InterPro" id="IPR037923">
    <property type="entry name" value="HTH-like"/>
</dbReference>
<proteinExistence type="inferred from homology"/>
<reference evidence="12" key="2">
    <citation type="submission" date="2016-01" db="EMBL/GenBank/DDBJ databases">
        <title>Draft Genome Sequence of Paenibacillus amylolyticus Heshi-A3 that Was Isolated from Fermented Rice Bran with Aging Salted Mackerel, Which Was Named Heshiko as Traditional Fermented Seafood in Japan.</title>
        <authorList>
            <person name="Akuzawa S."/>
            <person name="Nakagawa J."/>
            <person name="Kanekatsu T."/>
            <person name="Kubota E."/>
            <person name="Ohtake R."/>
            <person name="Suzuki T."/>
            <person name="Kanesaki Y."/>
        </authorList>
    </citation>
    <scope>NUCLEOTIDE SEQUENCE [LARGE SCALE GENOMIC DNA]</scope>
    <source>
        <strain evidence="12">Heshi-A3</strain>
    </source>
</reference>
<keyword evidence="6" id="KW-0238">DNA-binding</keyword>
<evidence type="ECO:0000256" key="6">
    <source>
        <dbReference type="ARBA" id="ARBA00023125"/>
    </source>
</evidence>
<dbReference type="InterPro" id="IPR002491">
    <property type="entry name" value="ABC_transptr_periplasmic_BD"/>
</dbReference>
<evidence type="ECO:0000313" key="12">
    <source>
        <dbReference type="Proteomes" id="UP000069697"/>
    </source>
</evidence>
<keyword evidence="5" id="KW-0805">Transcription regulation</keyword>
<evidence type="ECO:0000256" key="8">
    <source>
        <dbReference type="SAM" id="MobiDB-lite"/>
    </source>
</evidence>
<dbReference type="Proteomes" id="UP000069697">
    <property type="component" value="Unassembled WGS sequence"/>
</dbReference>
<gene>
    <name evidence="11" type="ORF">PAHA3_0031</name>
</gene>
<dbReference type="GO" id="GO:0003700">
    <property type="term" value="F:DNA-binding transcription factor activity"/>
    <property type="evidence" value="ECO:0007669"/>
    <property type="project" value="InterPro"/>
</dbReference>
<dbReference type="GO" id="GO:1901678">
    <property type="term" value="P:iron coordination entity transport"/>
    <property type="evidence" value="ECO:0007669"/>
    <property type="project" value="UniProtKB-ARBA"/>
</dbReference>
<comment type="similarity">
    <text evidence="2">Belongs to the bacterial solute-binding protein 8 family.</text>
</comment>
<evidence type="ECO:0000256" key="7">
    <source>
        <dbReference type="ARBA" id="ARBA00023163"/>
    </source>
</evidence>
<dbReference type="PANTHER" id="PTHR30532">
    <property type="entry name" value="IRON III DICITRATE-BINDING PERIPLASMIC PROTEIN"/>
    <property type="match status" value="1"/>
</dbReference>
<dbReference type="PROSITE" id="PS01124">
    <property type="entry name" value="HTH_ARAC_FAMILY_2"/>
    <property type="match status" value="1"/>
</dbReference>
<evidence type="ECO:0000256" key="5">
    <source>
        <dbReference type="ARBA" id="ARBA00023015"/>
    </source>
</evidence>
<organism evidence="11 12">
    <name type="scientific">Paenibacillus amylolyticus</name>
    <dbReference type="NCBI Taxonomy" id="1451"/>
    <lineage>
        <taxon>Bacteria</taxon>
        <taxon>Bacillati</taxon>
        <taxon>Bacillota</taxon>
        <taxon>Bacilli</taxon>
        <taxon>Bacillales</taxon>
        <taxon>Paenibacillaceae</taxon>
        <taxon>Paenibacillus</taxon>
    </lineage>
</organism>
<dbReference type="Gene3D" id="3.40.50.1980">
    <property type="entry name" value="Nitrogenase molybdenum iron protein domain"/>
    <property type="match status" value="2"/>
</dbReference>
<feature type="domain" description="HTH araC/xylS-type" evidence="9">
    <location>
        <begin position="177"/>
        <end position="275"/>
    </location>
</feature>
<feature type="domain" description="Fe/B12 periplasmic-binding" evidence="10">
    <location>
        <begin position="399"/>
        <end position="655"/>
    </location>
</feature>
<dbReference type="InterPro" id="IPR018062">
    <property type="entry name" value="HTH_AraC-typ_CS"/>
</dbReference>
<evidence type="ECO:0000259" key="9">
    <source>
        <dbReference type="PROSITE" id="PS01124"/>
    </source>
</evidence>
<sequence length="656" mass="72533">MDIPNHMLLWNHAYCKIFDVRRVILRAEHSPRSYVVPASLLILSVRGSAQIMLNGTAHSTRRFQVFHTGKGSNLTIEPEAEGYEYYAVYYKATLSPGTSQTLKDVASQLRPFDTTYSLLPSDPVMMYRLFTDMYEEWEKADPVAPLRAKSLLLQLISELLNQMQTQGTRSHKRDLAAQIITIIQTRYADAITLESLSESLNYSVAHLSSYFKSRTGLSPIDYLIKVRIDKAAALLLETDATLKEIASSIGYQDPFYLGRLFKKYKGVSPSHYRAQQAKRPGLEDCPSTTMRLSIGPPKPLRYTGIDDNDYQPDRDGEDEINMYSGSRPSTAIVLLFSLMLLLSACGTGNVANNTSAANENGTASTGTNQEQAAGTSTSEQPQTKTVSTVTGDVKVPVYPKRIVAGEYLGSLIALGVTPVGTSSHHIINPYLNDVLKDVEDLGDGNGNLEKIASMESDLIIMDDTYAEMNEQLVKIAPTVIVPYASFKSVHEEITYFGELLGKETEAASWLAEYDRRTAAAKEKVLNVIPADSTFSILEYMGKDISTVGSNYGKGGQPIYNVLGFKPPAAVMAELQDPGWASLSAEVLPKYAGDYIILTTDNQTMDTLKADPIWGGLDAVKNDHVYIWGADRSWYWDPIAILIQTEELADWLVQTKQ</sequence>
<dbReference type="SMART" id="SM00342">
    <property type="entry name" value="HTH_ARAC"/>
    <property type="match status" value="1"/>
</dbReference>
<dbReference type="InterPro" id="IPR018060">
    <property type="entry name" value="HTH_AraC"/>
</dbReference>
<dbReference type="InterPro" id="IPR051313">
    <property type="entry name" value="Bact_iron-sidero_bind"/>
</dbReference>
<dbReference type="PANTHER" id="PTHR30532:SF26">
    <property type="entry name" value="IRON(3+)-HYDROXAMATE-BINDING PROTEIN FHUD"/>
    <property type="match status" value="1"/>
</dbReference>
<dbReference type="SUPFAM" id="SSF51215">
    <property type="entry name" value="Regulatory protein AraC"/>
    <property type="match status" value="1"/>
</dbReference>
<evidence type="ECO:0000256" key="2">
    <source>
        <dbReference type="ARBA" id="ARBA00008814"/>
    </source>
</evidence>
<comment type="subcellular location">
    <subcellularLocation>
        <location evidence="1">Cell envelope</location>
    </subcellularLocation>
</comment>
<keyword evidence="3" id="KW-0813">Transport</keyword>
<feature type="region of interest" description="Disordered" evidence="8">
    <location>
        <begin position="296"/>
        <end position="323"/>
    </location>
</feature>
<evidence type="ECO:0000256" key="4">
    <source>
        <dbReference type="ARBA" id="ARBA00022729"/>
    </source>
</evidence>
<dbReference type="SUPFAM" id="SSF46689">
    <property type="entry name" value="Homeodomain-like"/>
    <property type="match status" value="2"/>
</dbReference>
<dbReference type="SUPFAM" id="SSF53807">
    <property type="entry name" value="Helical backbone' metal receptor"/>
    <property type="match status" value="1"/>
</dbReference>
<protein>
    <submittedName>
        <fullName evidence="11">AraC family transcriptional regulator</fullName>
    </submittedName>
</protein>
<dbReference type="GO" id="GO:0043565">
    <property type="term" value="F:sequence-specific DNA binding"/>
    <property type="evidence" value="ECO:0007669"/>
    <property type="project" value="InterPro"/>
</dbReference>
<dbReference type="PROSITE" id="PS50983">
    <property type="entry name" value="FE_B12_PBP"/>
    <property type="match status" value="1"/>
</dbReference>
<comment type="caution">
    <text evidence="11">The sequence shown here is derived from an EMBL/GenBank/DDBJ whole genome shotgun (WGS) entry which is preliminary data.</text>
</comment>
<dbReference type="Pfam" id="PF12833">
    <property type="entry name" value="HTH_18"/>
    <property type="match status" value="1"/>
</dbReference>